<evidence type="ECO:0000256" key="1">
    <source>
        <dbReference type="RuleBase" id="RU362114"/>
    </source>
</evidence>
<evidence type="ECO:0000313" key="3">
    <source>
        <dbReference type="EMBL" id="NDV34540.1"/>
    </source>
</evidence>
<feature type="domain" description="PARP catalytic" evidence="2">
    <location>
        <begin position="14"/>
        <end position="225"/>
    </location>
</feature>
<dbReference type="PANTHER" id="PTHR45740:SF6">
    <property type="entry name" value="PROTEIN MONO-ADP-RIBOSYLTRANSFERASE PARP12"/>
    <property type="match status" value="1"/>
</dbReference>
<dbReference type="AlphaFoldDB" id="A0A6B2LCC1"/>
<dbReference type="GO" id="GO:0003950">
    <property type="term" value="F:NAD+ poly-ADP-ribosyltransferase activity"/>
    <property type="evidence" value="ECO:0007669"/>
    <property type="project" value="UniProtKB-UniRule"/>
</dbReference>
<keyword evidence="1" id="KW-0808">Transferase</keyword>
<sequence>MTFSEVKEMMHWPISVPFQVGSTEIIVTPLEKTSEERLKVEAFFYLTMPSSLSVVSVEKICSPILRENWEHELKMVKRKNGLSESDGNIAITKLLWNGTGSTPPSAIYSNEKGWMVNYSTDDNLWGKGAYFSEDVSYVCGRKPNGSFSYKYAHRTKKGTIKLFLAEVIVGDSVQLDETPNLPEPPMKEGTNRKYDSVTGFRHGTFIYCIKDNGRAYPTYVIEFKP</sequence>
<dbReference type="Gene3D" id="3.90.228.10">
    <property type="match status" value="1"/>
</dbReference>
<dbReference type="GO" id="GO:1990404">
    <property type="term" value="F:NAD+-protein mono-ADP-ribosyltransferase activity"/>
    <property type="evidence" value="ECO:0007669"/>
    <property type="project" value="TreeGrafter"/>
</dbReference>
<accession>A0A6B2LCC1</accession>
<dbReference type="GO" id="GO:0005634">
    <property type="term" value="C:nucleus"/>
    <property type="evidence" value="ECO:0007669"/>
    <property type="project" value="TreeGrafter"/>
</dbReference>
<dbReference type="PROSITE" id="PS51059">
    <property type="entry name" value="PARP_CATALYTIC"/>
    <property type="match status" value="1"/>
</dbReference>
<dbReference type="Pfam" id="PF00644">
    <property type="entry name" value="PARP"/>
    <property type="match status" value="1"/>
</dbReference>
<keyword evidence="1" id="KW-0328">Glycosyltransferase</keyword>
<keyword evidence="1" id="KW-0520">NAD</keyword>
<name>A0A6B2LCC1_9EUKA</name>
<dbReference type="EMBL" id="GIBP01005571">
    <property type="protein sequence ID" value="NDV34540.1"/>
    <property type="molecule type" value="Transcribed_RNA"/>
</dbReference>
<evidence type="ECO:0000259" key="2">
    <source>
        <dbReference type="PROSITE" id="PS51059"/>
    </source>
</evidence>
<dbReference type="SUPFAM" id="SSF56399">
    <property type="entry name" value="ADP-ribosylation"/>
    <property type="match status" value="1"/>
</dbReference>
<dbReference type="InterPro" id="IPR012317">
    <property type="entry name" value="Poly(ADP-ribose)pol_cat_dom"/>
</dbReference>
<dbReference type="PANTHER" id="PTHR45740">
    <property type="entry name" value="POLY [ADP-RIBOSE] POLYMERASE"/>
    <property type="match status" value="1"/>
</dbReference>
<protein>
    <recommendedName>
        <fullName evidence="1">Poly [ADP-ribose] polymerase</fullName>
        <shortName evidence="1">PARP</shortName>
        <ecNumber evidence="1">2.4.2.-</ecNumber>
    </recommendedName>
</protein>
<dbReference type="EC" id="2.4.2.-" evidence="1"/>
<proteinExistence type="predicted"/>
<reference evidence="3" key="1">
    <citation type="journal article" date="2020" name="J. Eukaryot. Microbiol.">
        <title>De novo Sequencing, Assembly and Annotation of the Transcriptome for the Free-Living Testate Amoeba Arcella intermedia.</title>
        <authorList>
            <person name="Ribeiro G.M."/>
            <person name="Porfirio-Sousa A.L."/>
            <person name="Maurer-Alcala X.X."/>
            <person name="Katz L.A."/>
            <person name="Lahr D.J.G."/>
        </authorList>
    </citation>
    <scope>NUCLEOTIDE SEQUENCE</scope>
</reference>
<dbReference type="InterPro" id="IPR051712">
    <property type="entry name" value="ARTD-AVP"/>
</dbReference>
<organism evidence="3">
    <name type="scientific">Arcella intermedia</name>
    <dbReference type="NCBI Taxonomy" id="1963864"/>
    <lineage>
        <taxon>Eukaryota</taxon>
        <taxon>Amoebozoa</taxon>
        <taxon>Tubulinea</taxon>
        <taxon>Elardia</taxon>
        <taxon>Arcellinida</taxon>
        <taxon>Sphaerothecina</taxon>
        <taxon>Arcellidae</taxon>
        <taxon>Arcella</taxon>
    </lineage>
</organism>